<evidence type="ECO:0000256" key="8">
    <source>
        <dbReference type="ARBA" id="ARBA00023136"/>
    </source>
</evidence>
<reference evidence="13 14" key="1">
    <citation type="journal article" date="2009" name="Stand. Genomic Sci.">
        <title>Complete genome sequence of Stackebrandtia nassauensis type strain (LLR-40K-21).</title>
        <authorList>
            <person name="Munk C."/>
            <person name="Lapidus A."/>
            <person name="Copeland A."/>
            <person name="Jando M."/>
            <person name="Mayilraj S."/>
            <person name="Glavina Del Rio T."/>
            <person name="Nolan M."/>
            <person name="Chen F."/>
            <person name="Lucas S."/>
            <person name="Tice H."/>
            <person name="Cheng J.F."/>
            <person name="Han C."/>
            <person name="Detter J.C."/>
            <person name="Bruce D."/>
            <person name="Goodwin L."/>
            <person name="Chain P."/>
            <person name="Pitluck S."/>
            <person name="Goker M."/>
            <person name="Ovchinikova G."/>
            <person name="Pati A."/>
            <person name="Ivanova N."/>
            <person name="Mavromatis K."/>
            <person name="Chen A."/>
            <person name="Palaniappan K."/>
            <person name="Land M."/>
            <person name="Hauser L."/>
            <person name="Chang Y.J."/>
            <person name="Jeffries C.D."/>
            <person name="Bristow J."/>
            <person name="Eisen J.A."/>
            <person name="Markowitz V."/>
            <person name="Hugenholtz P."/>
            <person name="Kyrpides N.C."/>
            <person name="Klenk H.P."/>
        </authorList>
    </citation>
    <scope>NUCLEOTIDE SEQUENCE [LARGE SCALE GENOMIC DNA]</scope>
    <source>
        <strain evidence="14">DSM 44728 / CIP 108903 / NRRL B-16338 / NBRC 102104 / LLR-40K-21</strain>
    </source>
</reference>
<feature type="transmembrane region" description="Helical" evidence="11">
    <location>
        <begin position="167"/>
        <end position="186"/>
    </location>
</feature>
<dbReference type="FunFam" id="1.20.1250.20:FF:000001">
    <property type="entry name" value="Dicarboxylate MFS transporter"/>
    <property type="match status" value="1"/>
</dbReference>
<keyword evidence="7 11" id="KW-1133">Transmembrane helix</keyword>
<dbReference type="RefSeq" id="WP_013016234.1">
    <property type="nucleotide sequence ID" value="NC_013947.1"/>
</dbReference>
<feature type="transmembrane region" description="Helical" evidence="11">
    <location>
        <begin position="287"/>
        <end position="306"/>
    </location>
</feature>
<dbReference type="OrthoDB" id="3768022at2"/>
<dbReference type="AlphaFoldDB" id="D3Q954"/>
<dbReference type="GO" id="GO:0015293">
    <property type="term" value="F:symporter activity"/>
    <property type="evidence" value="ECO:0007669"/>
    <property type="project" value="UniProtKB-KW"/>
</dbReference>
<dbReference type="Proteomes" id="UP000000844">
    <property type="component" value="Chromosome"/>
</dbReference>
<evidence type="ECO:0000256" key="9">
    <source>
        <dbReference type="ARBA" id="ARBA00037295"/>
    </source>
</evidence>
<dbReference type="STRING" id="446470.Snas_0952"/>
<dbReference type="InterPro" id="IPR011701">
    <property type="entry name" value="MFS"/>
</dbReference>
<evidence type="ECO:0000256" key="3">
    <source>
        <dbReference type="ARBA" id="ARBA00022448"/>
    </source>
</evidence>
<dbReference type="PROSITE" id="PS50850">
    <property type="entry name" value="MFS"/>
    <property type="match status" value="1"/>
</dbReference>
<keyword evidence="3" id="KW-0813">Transport</keyword>
<evidence type="ECO:0000256" key="10">
    <source>
        <dbReference type="ARBA" id="ARBA00039918"/>
    </source>
</evidence>
<dbReference type="PANTHER" id="PTHR43528:SF1">
    <property type="entry name" value="ALPHA-KETOGLUTARATE PERMEASE"/>
    <property type="match status" value="1"/>
</dbReference>
<evidence type="ECO:0000256" key="2">
    <source>
        <dbReference type="ARBA" id="ARBA00008240"/>
    </source>
</evidence>
<dbReference type="HOGENOM" id="CLU_001265_39_0_11"/>
<feature type="transmembrane region" description="Helical" evidence="11">
    <location>
        <begin position="348"/>
        <end position="371"/>
    </location>
</feature>
<keyword evidence="4" id="KW-1003">Cell membrane</keyword>
<evidence type="ECO:0000256" key="7">
    <source>
        <dbReference type="ARBA" id="ARBA00022989"/>
    </source>
</evidence>
<gene>
    <name evidence="13" type="ordered locus">Snas_0952</name>
</gene>
<comment type="similarity">
    <text evidence="2">Belongs to the major facilitator superfamily. Metabolite:H+ Symporter (MHS) family (TC 2.A.1.6) family.</text>
</comment>
<evidence type="ECO:0000256" key="6">
    <source>
        <dbReference type="ARBA" id="ARBA00022847"/>
    </source>
</evidence>
<feature type="transmembrane region" description="Helical" evidence="11">
    <location>
        <begin position="258"/>
        <end position="278"/>
    </location>
</feature>
<dbReference type="Pfam" id="PF07690">
    <property type="entry name" value="MFS_1"/>
    <property type="match status" value="1"/>
</dbReference>
<keyword evidence="14" id="KW-1185">Reference proteome</keyword>
<dbReference type="InterPro" id="IPR036259">
    <property type="entry name" value="MFS_trans_sf"/>
</dbReference>
<proteinExistence type="inferred from homology"/>
<comment type="function">
    <text evidence="9">May be a proton symporter involved in the uptake of osmolytes such as proline and glycine betaine.</text>
</comment>
<dbReference type="InterPro" id="IPR005829">
    <property type="entry name" value="Sugar_transporter_CS"/>
</dbReference>
<feature type="transmembrane region" description="Helical" evidence="11">
    <location>
        <begin position="91"/>
        <end position="111"/>
    </location>
</feature>
<evidence type="ECO:0000259" key="12">
    <source>
        <dbReference type="PROSITE" id="PS50850"/>
    </source>
</evidence>
<dbReference type="KEGG" id="sna:Snas_0952"/>
<protein>
    <recommendedName>
        <fullName evidence="10">Putative proline/betaine transporter</fullName>
    </recommendedName>
</protein>
<evidence type="ECO:0000256" key="1">
    <source>
        <dbReference type="ARBA" id="ARBA00004651"/>
    </source>
</evidence>
<keyword evidence="6" id="KW-0769">Symport</keyword>
<sequence length="430" mass="45862">MGNFIEWFDFGVYAYLAGTIAAVFFPTGNPEDGLLFAFGAFALSFLIRPLGGLFFGPLGDRIGRQKVLALTIILMSGATMVIGLLPSYNTIGLAAPILLLLCRLVQGFSTGGEYGGAATFIAEYAPDRRRGFFGSFLEFGTLGGTIVAAGLTVTLTTTLSETAMLSWGWRIPFLVACPLGLFGLYLRYKLEDTPAFKDLEHKHEVANSPLRDCLRKDWRPLLICVGIVIILNVSYYTVLTYMPSYLTGVLKLTETQGLLVSIVMMAVMMALIAPFGALSDRVGRKPLLLAAAIGFIVFAYPAFLLMQAGTVVSIGLGMLIIGLFLVILQGTIPSALPALFPTQVRYGAFAISYNVSTSLFGGTAPVVIAFLGTRLGAPEYMPAFYLMAAAAIAIVPIVLSPETARKPLRVRKPAVVVAGPKPLAAEGTAG</sequence>
<feature type="transmembrane region" description="Helical" evidence="11">
    <location>
        <begin position="312"/>
        <end position="336"/>
    </location>
</feature>
<feature type="transmembrane region" description="Helical" evidence="11">
    <location>
        <begin position="33"/>
        <end position="55"/>
    </location>
</feature>
<evidence type="ECO:0000313" key="14">
    <source>
        <dbReference type="Proteomes" id="UP000000844"/>
    </source>
</evidence>
<feature type="transmembrane region" description="Helical" evidence="11">
    <location>
        <begin position="132"/>
        <end position="155"/>
    </location>
</feature>
<evidence type="ECO:0000256" key="5">
    <source>
        <dbReference type="ARBA" id="ARBA00022692"/>
    </source>
</evidence>
<dbReference type="InterPro" id="IPR051084">
    <property type="entry name" value="H+-coupled_symporters"/>
</dbReference>
<dbReference type="Gene3D" id="1.20.1250.20">
    <property type="entry name" value="MFS general substrate transporter like domains"/>
    <property type="match status" value="2"/>
</dbReference>
<keyword evidence="8 11" id="KW-0472">Membrane</keyword>
<evidence type="ECO:0000256" key="4">
    <source>
        <dbReference type="ARBA" id="ARBA00022475"/>
    </source>
</evidence>
<dbReference type="GO" id="GO:0005886">
    <property type="term" value="C:plasma membrane"/>
    <property type="evidence" value="ECO:0007669"/>
    <property type="project" value="UniProtKB-SubCell"/>
</dbReference>
<dbReference type="EMBL" id="CP001778">
    <property type="protein sequence ID" value="ADD40663.1"/>
    <property type="molecule type" value="Genomic_DNA"/>
</dbReference>
<keyword evidence="5 11" id="KW-0812">Transmembrane</keyword>
<feature type="domain" description="Major facilitator superfamily (MFS) profile" evidence="12">
    <location>
        <begin position="1"/>
        <end position="406"/>
    </location>
</feature>
<feature type="transmembrane region" description="Helical" evidence="11">
    <location>
        <begin position="383"/>
        <end position="401"/>
    </location>
</feature>
<name>D3Q954_STANL</name>
<organism evidence="13 14">
    <name type="scientific">Stackebrandtia nassauensis (strain DSM 44728 / CIP 108903 / NRRL B-16338 / NBRC 102104 / LLR-40K-21)</name>
    <dbReference type="NCBI Taxonomy" id="446470"/>
    <lineage>
        <taxon>Bacteria</taxon>
        <taxon>Bacillati</taxon>
        <taxon>Actinomycetota</taxon>
        <taxon>Actinomycetes</taxon>
        <taxon>Glycomycetales</taxon>
        <taxon>Glycomycetaceae</taxon>
        <taxon>Stackebrandtia</taxon>
    </lineage>
</organism>
<feature type="transmembrane region" description="Helical" evidence="11">
    <location>
        <begin position="7"/>
        <end position="27"/>
    </location>
</feature>
<comment type="subcellular location">
    <subcellularLocation>
        <location evidence="1">Cell membrane</location>
        <topology evidence="1">Multi-pass membrane protein</topology>
    </subcellularLocation>
</comment>
<evidence type="ECO:0000313" key="13">
    <source>
        <dbReference type="EMBL" id="ADD40663.1"/>
    </source>
</evidence>
<dbReference type="PROSITE" id="PS00217">
    <property type="entry name" value="SUGAR_TRANSPORT_2"/>
    <property type="match status" value="1"/>
</dbReference>
<evidence type="ECO:0000256" key="11">
    <source>
        <dbReference type="SAM" id="Phobius"/>
    </source>
</evidence>
<dbReference type="InterPro" id="IPR020846">
    <property type="entry name" value="MFS_dom"/>
</dbReference>
<feature type="transmembrane region" description="Helical" evidence="11">
    <location>
        <begin position="220"/>
        <end position="238"/>
    </location>
</feature>
<dbReference type="eggNOG" id="COG0477">
    <property type="taxonomic scope" value="Bacteria"/>
</dbReference>
<dbReference type="PANTHER" id="PTHR43528">
    <property type="entry name" value="ALPHA-KETOGLUTARATE PERMEASE"/>
    <property type="match status" value="1"/>
</dbReference>
<dbReference type="SUPFAM" id="SSF103473">
    <property type="entry name" value="MFS general substrate transporter"/>
    <property type="match status" value="1"/>
</dbReference>
<feature type="transmembrane region" description="Helical" evidence="11">
    <location>
        <begin position="67"/>
        <end position="85"/>
    </location>
</feature>
<accession>D3Q954</accession>